<name>A0A7C8IA25_9PLEO</name>
<feature type="compositionally biased region" description="Gly residues" evidence="1">
    <location>
        <begin position="124"/>
        <end position="146"/>
    </location>
</feature>
<comment type="caution">
    <text evidence="3">The sequence shown here is derived from an EMBL/GenBank/DDBJ whole genome shotgun (WGS) entry which is preliminary data.</text>
</comment>
<sequence>MMHVDPHPAAWYHPMDRSFLHRFIHDPEMLIECYERIVHCLNTGDFYPANPFAMQRSLRNIQYMLDRASYAIPVVYHFEEYAESGRWASYYDGGRYAVDEGVYGGGYGEGGASMMSRGGRRGARGGGRGGRGRGGGGGRGRGGGGGRPDRYQGDRNRYDGDGSRYQGNGGRYEGYGNTEDYDGDYGSDEGDYDDYDGGDGGAYNGDDADYTTNANNGPYANAPRNSAPPPPPNLYAILHLPRTATPAQMTASYQRLVRESHPDRHAGAATARREEATKMTQELNLAREWLGDERKRRFYDEVGRTDQGEFEAWVGRGGGGEGGGEGGGFGGRGGGGGVNVKEGG</sequence>
<dbReference type="InterPro" id="IPR001623">
    <property type="entry name" value="DnaJ_domain"/>
</dbReference>
<accession>A0A7C8IA25</accession>
<reference evidence="3 4" key="1">
    <citation type="submission" date="2020-01" db="EMBL/GenBank/DDBJ databases">
        <authorList>
            <consortium name="DOE Joint Genome Institute"/>
            <person name="Haridas S."/>
            <person name="Albert R."/>
            <person name="Binder M."/>
            <person name="Bloem J."/>
            <person name="Labutti K."/>
            <person name="Salamov A."/>
            <person name="Andreopoulos B."/>
            <person name="Baker S.E."/>
            <person name="Barry K."/>
            <person name="Bills G."/>
            <person name="Bluhm B.H."/>
            <person name="Cannon C."/>
            <person name="Castanera R."/>
            <person name="Culley D.E."/>
            <person name="Daum C."/>
            <person name="Ezra D."/>
            <person name="Gonzalez J.B."/>
            <person name="Henrissat B."/>
            <person name="Kuo A."/>
            <person name="Liang C."/>
            <person name="Lipzen A."/>
            <person name="Lutzoni F."/>
            <person name="Magnuson J."/>
            <person name="Mondo S."/>
            <person name="Nolan M."/>
            <person name="Ohm R."/>
            <person name="Pangilinan J."/>
            <person name="Park H.-J.H."/>
            <person name="Ramirez L."/>
            <person name="Alfaro M."/>
            <person name="Sun H."/>
            <person name="Tritt A."/>
            <person name="Yoshinaga Y."/>
            <person name="Zwiers L.-H.L."/>
            <person name="Turgeon B.G."/>
            <person name="Goodwin S.B."/>
            <person name="Spatafora J.W."/>
            <person name="Crous P.W."/>
            <person name="Grigoriev I.V."/>
        </authorList>
    </citation>
    <scope>NUCLEOTIDE SEQUENCE [LARGE SCALE GENOMIC DNA]</scope>
    <source>
        <strain evidence="3 4">CBS 611.86</strain>
    </source>
</reference>
<feature type="compositionally biased region" description="Gly residues" evidence="1">
    <location>
        <begin position="315"/>
        <end position="338"/>
    </location>
</feature>
<dbReference type="InterPro" id="IPR050817">
    <property type="entry name" value="DjlA_DnaK_co-chaperone"/>
</dbReference>
<evidence type="ECO:0000313" key="4">
    <source>
        <dbReference type="Proteomes" id="UP000481861"/>
    </source>
</evidence>
<evidence type="ECO:0000259" key="2">
    <source>
        <dbReference type="PROSITE" id="PS50076"/>
    </source>
</evidence>
<dbReference type="EMBL" id="JAADJZ010000012">
    <property type="protein sequence ID" value="KAF2871113.1"/>
    <property type="molecule type" value="Genomic_DNA"/>
</dbReference>
<feature type="region of interest" description="Disordered" evidence="1">
    <location>
        <begin position="310"/>
        <end position="344"/>
    </location>
</feature>
<feature type="compositionally biased region" description="Basic and acidic residues" evidence="1">
    <location>
        <begin position="147"/>
        <end position="162"/>
    </location>
</feature>
<feature type="region of interest" description="Disordered" evidence="1">
    <location>
        <begin position="114"/>
        <end position="230"/>
    </location>
</feature>
<organism evidence="3 4">
    <name type="scientific">Massariosphaeria phaeospora</name>
    <dbReference type="NCBI Taxonomy" id="100035"/>
    <lineage>
        <taxon>Eukaryota</taxon>
        <taxon>Fungi</taxon>
        <taxon>Dikarya</taxon>
        <taxon>Ascomycota</taxon>
        <taxon>Pezizomycotina</taxon>
        <taxon>Dothideomycetes</taxon>
        <taxon>Pleosporomycetidae</taxon>
        <taxon>Pleosporales</taxon>
        <taxon>Pleosporales incertae sedis</taxon>
        <taxon>Massariosphaeria</taxon>
    </lineage>
</organism>
<keyword evidence="4" id="KW-1185">Reference proteome</keyword>
<dbReference type="PANTHER" id="PTHR24074">
    <property type="entry name" value="CO-CHAPERONE PROTEIN DJLA"/>
    <property type="match status" value="1"/>
</dbReference>
<dbReference type="CDD" id="cd06257">
    <property type="entry name" value="DnaJ"/>
    <property type="match status" value="1"/>
</dbReference>
<dbReference type="InterPro" id="IPR036869">
    <property type="entry name" value="J_dom_sf"/>
</dbReference>
<protein>
    <recommendedName>
        <fullName evidence="2">J domain-containing protein</fullName>
    </recommendedName>
</protein>
<dbReference type="Gene3D" id="1.10.287.110">
    <property type="entry name" value="DnaJ domain"/>
    <property type="match status" value="1"/>
</dbReference>
<dbReference type="Pfam" id="PF00226">
    <property type="entry name" value="DnaJ"/>
    <property type="match status" value="1"/>
</dbReference>
<evidence type="ECO:0000313" key="3">
    <source>
        <dbReference type="EMBL" id="KAF2871113.1"/>
    </source>
</evidence>
<dbReference type="SUPFAM" id="SSF46565">
    <property type="entry name" value="Chaperone J-domain"/>
    <property type="match status" value="1"/>
</dbReference>
<dbReference type="PROSITE" id="PS50076">
    <property type="entry name" value="DNAJ_2"/>
    <property type="match status" value="1"/>
</dbReference>
<feature type="compositionally biased region" description="Acidic residues" evidence="1">
    <location>
        <begin position="179"/>
        <end position="197"/>
    </location>
</feature>
<dbReference type="PRINTS" id="PR00625">
    <property type="entry name" value="JDOMAIN"/>
</dbReference>
<gene>
    <name evidence="3" type="ORF">BDV95DRAFT_595009</name>
</gene>
<evidence type="ECO:0000256" key="1">
    <source>
        <dbReference type="SAM" id="MobiDB-lite"/>
    </source>
</evidence>
<proteinExistence type="predicted"/>
<dbReference type="OrthoDB" id="10250354at2759"/>
<feature type="domain" description="J" evidence="2">
    <location>
        <begin position="233"/>
        <end position="303"/>
    </location>
</feature>
<dbReference type="Proteomes" id="UP000481861">
    <property type="component" value="Unassembled WGS sequence"/>
</dbReference>
<dbReference type="SMART" id="SM00271">
    <property type="entry name" value="DnaJ"/>
    <property type="match status" value="1"/>
</dbReference>
<dbReference type="AlphaFoldDB" id="A0A7C8IA25"/>